<dbReference type="Pfam" id="PF00224">
    <property type="entry name" value="PK"/>
    <property type="match status" value="1"/>
</dbReference>
<evidence type="ECO:0000256" key="4">
    <source>
        <dbReference type="ARBA" id="ARBA00012142"/>
    </source>
</evidence>
<organism evidence="16 17">
    <name type="scientific">Galdieria sulphuraria</name>
    <name type="common">Red alga</name>
    <dbReference type="NCBI Taxonomy" id="130081"/>
    <lineage>
        <taxon>Eukaryota</taxon>
        <taxon>Rhodophyta</taxon>
        <taxon>Bangiophyceae</taxon>
        <taxon>Galdieriales</taxon>
        <taxon>Galdieriaceae</taxon>
        <taxon>Galdieria</taxon>
    </lineage>
</organism>
<evidence type="ECO:0000256" key="12">
    <source>
        <dbReference type="ARBA" id="ARBA00023317"/>
    </source>
</evidence>
<dbReference type="GeneID" id="17090781"/>
<dbReference type="GO" id="GO:0030955">
    <property type="term" value="F:potassium ion binding"/>
    <property type="evidence" value="ECO:0007669"/>
    <property type="project" value="InterPro"/>
</dbReference>
<gene>
    <name evidence="16" type="ORF">Gasu_05980</name>
</gene>
<evidence type="ECO:0000256" key="8">
    <source>
        <dbReference type="ARBA" id="ARBA00022777"/>
    </source>
</evidence>
<keyword evidence="11 13" id="KW-0324">Glycolysis</keyword>
<dbReference type="UniPathway" id="UPA00109">
    <property type="reaction ID" value="UER00188"/>
</dbReference>
<dbReference type="AlphaFoldDB" id="M2X6P1"/>
<dbReference type="eggNOG" id="KOG2323">
    <property type="taxonomic scope" value="Eukaryota"/>
</dbReference>
<comment type="similarity">
    <text evidence="3 13">Belongs to the pyruvate kinase family.</text>
</comment>
<evidence type="ECO:0000256" key="13">
    <source>
        <dbReference type="RuleBase" id="RU000504"/>
    </source>
</evidence>
<dbReference type="InterPro" id="IPR015793">
    <property type="entry name" value="Pyrv_Knase_brl"/>
</dbReference>
<dbReference type="InterPro" id="IPR040442">
    <property type="entry name" value="Pyrv_kinase-like_dom_sf"/>
</dbReference>
<evidence type="ECO:0000259" key="14">
    <source>
        <dbReference type="Pfam" id="PF00224"/>
    </source>
</evidence>
<dbReference type="OrthoDB" id="108365at2759"/>
<dbReference type="GO" id="GO:0004743">
    <property type="term" value="F:pyruvate kinase activity"/>
    <property type="evidence" value="ECO:0007669"/>
    <property type="project" value="UniProtKB-EC"/>
</dbReference>
<evidence type="ECO:0000256" key="10">
    <source>
        <dbReference type="ARBA" id="ARBA00022842"/>
    </source>
</evidence>
<keyword evidence="10 13" id="KW-0460">Magnesium</keyword>
<dbReference type="InterPro" id="IPR036918">
    <property type="entry name" value="Pyrv_Knase_C_sf"/>
</dbReference>
<feature type="domain" description="Pyruvate kinase C-terminal" evidence="15">
    <location>
        <begin position="522"/>
        <end position="622"/>
    </location>
</feature>
<dbReference type="NCBIfam" id="TIGR01064">
    <property type="entry name" value="pyruv_kin"/>
    <property type="match status" value="1"/>
</dbReference>
<evidence type="ECO:0000256" key="9">
    <source>
        <dbReference type="ARBA" id="ARBA00022840"/>
    </source>
</evidence>
<dbReference type="PANTHER" id="PTHR11817">
    <property type="entry name" value="PYRUVATE KINASE"/>
    <property type="match status" value="1"/>
</dbReference>
<evidence type="ECO:0000256" key="6">
    <source>
        <dbReference type="ARBA" id="ARBA00022723"/>
    </source>
</evidence>
<keyword evidence="12 16" id="KW-0670">Pyruvate</keyword>
<reference evidence="17" key="1">
    <citation type="journal article" date="2013" name="Science">
        <title>Gene transfer from bacteria and archaea facilitated evolution of an extremophilic eukaryote.</title>
        <authorList>
            <person name="Schonknecht G."/>
            <person name="Chen W.H."/>
            <person name="Ternes C.M."/>
            <person name="Barbier G.G."/>
            <person name="Shrestha R.P."/>
            <person name="Stanke M."/>
            <person name="Brautigam A."/>
            <person name="Baker B.J."/>
            <person name="Banfield J.F."/>
            <person name="Garavito R.M."/>
            <person name="Carr K."/>
            <person name="Wilkerson C."/>
            <person name="Rensing S.A."/>
            <person name="Gagneul D."/>
            <person name="Dickenson N.E."/>
            <person name="Oesterhelt C."/>
            <person name="Lercher M.J."/>
            <person name="Weber A.P."/>
        </authorList>
    </citation>
    <scope>NUCLEOTIDE SEQUENCE [LARGE SCALE GENOMIC DNA]</scope>
    <source>
        <strain evidence="17">074W</strain>
    </source>
</reference>
<keyword evidence="8 13" id="KW-0418">Kinase</keyword>
<dbReference type="RefSeq" id="XP_005708705.1">
    <property type="nucleotide sequence ID" value="XM_005708648.1"/>
</dbReference>
<keyword evidence="6" id="KW-0479">Metal-binding</keyword>
<dbReference type="SUPFAM" id="SSF51621">
    <property type="entry name" value="Phosphoenolpyruvate/pyruvate domain"/>
    <property type="match status" value="1"/>
</dbReference>
<dbReference type="InterPro" id="IPR015813">
    <property type="entry name" value="Pyrv/PenolPyrv_kinase-like_dom"/>
</dbReference>
<dbReference type="Gene3D" id="2.40.33.10">
    <property type="entry name" value="PK beta-barrel domain-like"/>
    <property type="match status" value="1"/>
</dbReference>
<dbReference type="PRINTS" id="PR01050">
    <property type="entry name" value="PYRUVTKNASE"/>
</dbReference>
<dbReference type="Gene3D" id="3.40.1380.20">
    <property type="entry name" value="Pyruvate kinase, C-terminal domain"/>
    <property type="match status" value="1"/>
</dbReference>
<comment type="catalytic activity">
    <reaction evidence="13">
        <text>pyruvate + ATP = phosphoenolpyruvate + ADP + H(+)</text>
        <dbReference type="Rhea" id="RHEA:18157"/>
        <dbReference type="ChEBI" id="CHEBI:15361"/>
        <dbReference type="ChEBI" id="CHEBI:15378"/>
        <dbReference type="ChEBI" id="CHEBI:30616"/>
        <dbReference type="ChEBI" id="CHEBI:58702"/>
        <dbReference type="ChEBI" id="CHEBI:456216"/>
        <dbReference type="EC" id="2.7.1.40"/>
    </reaction>
</comment>
<evidence type="ECO:0000256" key="11">
    <source>
        <dbReference type="ARBA" id="ARBA00023152"/>
    </source>
</evidence>
<evidence type="ECO:0000256" key="1">
    <source>
        <dbReference type="ARBA" id="ARBA00001958"/>
    </source>
</evidence>
<protein>
    <recommendedName>
        <fullName evidence="4 13">Pyruvate kinase</fullName>
        <ecNumber evidence="4 13">2.7.1.40</ecNumber>
    </recommendedName>
</protein>
<evidence type="ECO:0000256" key="2">
    <source>
        <dbReference type="ARBA" id="ARBA00004997"/>
    </source>
</evidence>
<evidence type="ECO:0000259" key="15">
    <source>
        <dbReference type="Pfam" id="PF02887"/>
    </source>
</evidence>
<dbReference type="InterPro" id="IPR001697">
    <property type="entry name" value="Pyr_Knase"/>
</dbReference>
<dbReference type="InterPro" id="IPR015806">
    <property type="entry name" value="Pyrv_Knase_insert_dom_sf"/>
</dbReference>
<dbReference type="Gene3D" id="3.20.20.60">
    <property type="entry name" value="Phosphoenolpyruvate-binding domains"/>
    <property type="match status" value="1"/>
</dbReference>
<dbReference type="Pfam" id="PF02887">
    <property type="entry name" value="PK_C"/>
    <property type="match status" value="1"/>
</dbReference>
<sequence length="735" mass="81706">MAFLQSSTPINSFHHSQVPCKSLENSCGSLYAVFFKRYTSKKLSLPLSIFYGQRKLALKQSNTLQSAKEIKSSTRMHIKGGAEEEEQIAAEDQAEAKQYEQLKKTPIDRAISPTLAKKLETLPPRFRNYCSVLPEDVNLIPLGTRATKIVCTVGPSTCQPAQLMQLIAEGADVLRLNMSHGDFAWHQLVIENIREIVTNSPFVVSVMVDIGSLDSVRIGEFTIEPKLEKNQRFVLTIRHEPSYPPFTSEVSYDGFVNVVNVGDLIQIENGTVQMLVEEVTHTDVICKVIESGTLKSRAPISIRGKSYALHSPSDPEACSPYMAGCDPDADIEFAIRQRVEYIALSFVESAEQVNRLKNLIKERNANIGVVAKIESKAGLEHLEEIVQSSDAVMVARGDLGTAIPYEMVPVWQQRIVSLCRRYKKPCIISTHFLESMVQYPTPTRAEVTDIAEAVKQKTDALMLTTETASGKHPFKAIQIMHSVAVRMEQKLKQDTLDPFLHSWSPNQVSRVNGMVPIATIAENISSSATVLANQRNAKAILVFTQKGFMASLVSNCRPNAPIYAFTPTPTSRNRLSLLYGVRGFRIVFSDDPEITVQRAIQTLFLRGCLQSGDLVVVVADILGGAPVISEEQIESVFHSLGDSKEQLPVSFVRRGLRQLGLKISDAIEAEWSMRDVDLEDSSREKIAIAEEENTTHRRNPELANHSEGEGFTLQRFKTIVANSSEIIHSIQLRIV</sequence>
<dbReference type="GO" id="GO:0000287">
    <property type="term" value="F:magnesium ion binding"/>
    <property type="evidence" value="ECO:0007669"/>
    <property type="project" value="InterPro"/>
</dbReference>
<feature type="domain" description="Pyruvate kinase barrel" evidence="14">
    <location>
        <begin position="145"/>
        <end position="477"/>
    </location>
</feature>
<evidence type="ECO:0000313" key="16">
    <source>
        <dbReference type="EMBL" id="EME32185.1"/>
    </source>
</evidence>
<dbReference type="KEGG" id="gsl:Gasu_05980"/>
<accession>M2X6P1</accession>
<comment type="cofactor">
    <cofactor evidence="1">
        <name>K(+)</name>
        <dbReference type="ChEBI" id="CHEBI:29103"/>
    </cofactor>
</comment>
<dbReference type="EC" id="2.7.1.40" evidence="4 13"/>
<comment type="pathway">
    <text evidence="2 13">Carbohydrate degradation; glycolysis; pyruvate from D-glyceraldehyde 3-phosphate: step 5/5.</text>
</comment>
<evidence type="ECO:0000256" key="3">
    <source>
        <dbReference type="ARBA" id="ARBA00008663"/>
    </source>
</evidence>
<dbReference type="EMBL" id="KB454487">
    <property type="protein sequence ID" value="EME32185.1"/>
    <property type="molecule type" value="Genomic_DNA"/>
</dbReference>
<dbReference type="STRING" id="130081.M2X6P1"/>
<dbReference type="GO" id="GO:0005524">
    <property type="term" value="F:ATP binding"/>
    <property type="evidence" value="ECO:0007669"/>
    <property type="project" value="UniProtKB-KW"/>
</dbReference>
<dbReference type="InterPro" id="IPR011037">
    <property type="entry name" value="Pyrv_Knase-like_insert_dom_sf"/>
</dbReference>
<dbReference type="GO" id="GO:0016301">
    <property type="term" value="F:kinase activity"/>
    <property type="evidence" value="ECO:0007669"/>
    <property type="project" value="UniProtKB-KW"/>
</dbReference>
<name>M2X6P1_GALSU</name>
<dbReference type="SUPFAM" id="SSF50800">
    <property type="entry name" value="PK beta-barrel domain-like"/>
    <property type="match status" value="1"/>
</dbReference>
<dbReference type="SUPFAM" id="SSF52935">
    <property type="entry name" value="PK C-terminal domain-like"/>
    <property type="match status" value="1"/>
</dbReference>
<evidence type="ECO:0000256" key="7">
    <source>
        <dbReference type="ARBA" id="ARBA00022741"/>
    </source>
</evidence>
<proteinExistence type="inferred from homology"/>
<evidence type="ECO:0000256" key="5">
    <source>
        <dbReference type="ARBA" id="ARBA00022679"/>
    </source>
</evidence>
<dbReference type="InterPro" id="IPR015795">
    <property type="entry name" value="Pyrv_Knase_C"/>
</dbReference>
<keyword evidence="9" id="KW-0067">ATP-binding</keyword>
<dbReference type="OMA" id="MACFEVI"/>
<dbReference type="Proteomes" id="UP000030680">
    <property type="component" value="Unassembled WGS sequence"/>
</dbReference>
<keyword evidence="5 13" id="KW-0808">Transferase</keyword>
<keyword evidence="7" id="KW-0547">Nucleotide-binding</keyword>
<evidence type="ECO:0000313" key="17">
    <source>
        <dbReference type="Proteomes" id="UP000030680"/>
    </source>
</evidence>
<dbReference type="Gramene" id="EME32185">
    <property type="protein sequence ID" value="EME32185"/>
    <property type="gene ID" value="Gasu_05980"/>
</dbReference>
<keyword evidence="17" id="KW-1185">Reference proteome</keyword>